<evidence type="ECO:0000313" key="1">
    <source>
        <dbReference type="EMBL" id="MEU0706116.1"/>
    </source>
</evidence>
<accession>A0ABV2VYY3</accession>
<comment type="caution">
    <text evidence="1">The sequence shown here is derived from an EMBL/GenBank/DDBJ whole genome shotgun (WGS) entry which is preliminary data.</text>
</comment>
<gene>
    <name evidence="1" type="ORF">ABZ508_01845</name>
</gene>
<keyword evidence="2" id="KW-1185">Reference proteome</keyword>
<organism evidence="1 2">
    <name type="scientific">Streptomyces lavendulocolor</name>
    <dbReference type="NCBI Taxonomy" id="67316"/>
    <lineage>
        <taxon>Bacteria</taxon>
        <taxon>Bacillati</taxon>
        <taxon>Actinomycetota</taxon>
        <taxon>Actinomycetes</taxon>
        <taxon>Kitasatosporales</taxon>
        <taxon>Streptomycetaceae</taxon>
        <taxon>Streptomyces</taxon>
    </lineage>
</organism>
<dbReference type="Gene3D" id="3.40.50.1000">
    <property type="entry name" value="HAD superfamily/HAD-like"/>
    <property type="match status" value="1"/>
</dbReference>
<keyword evidence="1" id="KW-0378">Hydrolase</keyword>
<dbReference type="RefSeq" id="WP_359659771.1">
    <property type="nucleotide sequence ID" value="NZ_JBEXZO010000022.1"/>
</dbReference>
<name>A0ABV2VYY3_9ACTN</name>
<protein>
    <submittedName>
        <fullName evidence="1">HAD hydrolase family protein</fullName>
    </submittedName>
</protein>
<dbReference type="SUPFAM" id="SSF56784">
    <property type="entry name" value="HAD-like"/>
    <property type="match status" value="1"/>
</dbReference>
<sequence>MKIKNRLCAELGVELDECVAYGDSMSDAEIFAAVPVAVAINVVHHLSGLAAHAYTGGGLREANEPA</sequence>
<reference evidence="1 2" key="1">
    <citation type="submission" date="2024-06" db="EMBL/GenBank/DDBJ databases">
        <title>The Natural Products Discovery Center: Release of the First 8490 Sequenced Strains for Exploring Actinobacteria Biosynthetic Diversity.</title>
        <authorList>
            <person name="Kalkreuter E."/>
            <person name="Kautsar S.A."/>
            <person name="Yang D."/>
            <person name="Bader C.D."/>
            <person name="Teijaro C.N."/>
            <person name="Fluegel L."/>
            <person name="Davis C.M."/>
            <person name="Simpson J.R."/>
            <person name="Lauterbach L."/>
            <person name="Steele A.D."/>
            <person name="Gui C."/>
            <person name="Meng S."/>
            <person name="Li G."/>
            <person name="Viehrig K."/>
            <person name="Ye F."/>
            <person name="Su P."/>
            <person name="Kiefer A.F."/>
            <person name="Nichols A."/>
            <person name="Cepeda A.J."/>
            <person name="Yan W."/>
            <person name="Fan B."/>
            <person name="Jiang Y."/>
            <person name="Adhikari A."/>
            <person name="Zheng C.-J."/>
            <person name="Schuster L."/>
            <person name="Cowan T.M."/>
            <person name="Smanski M.J."/>
            <person name="Chevrette M.G."/>
            <person name="De Carvalho L.P.S."/>
            <person name="Shen B."/>
        </authorList>
    </citation>
    <scope>NUCLEOTIDE SEQUENCE [LARGE SCALE GENOMIC DNA]</scope>
    <source>
        <strain evidence="1 2">NPDC006337</strain>
    </source>
</reference>
<dbReference type="EMBL" id="JBEXZR010000001">
    <property type="protein sequence ID" value="MEU0706116.1"/>
    <property type="molecule type" value="Genomic_DNA"/>
</dbReference>
<dbReference type="Pfam" id="PF08282">
    <property type="entry name" value="Hydrolase_3"/>
    <property type="match status" value="1"/>
</dbReference>
<evidence type="ECO:0000313" key="2">
    <source>
        <dbReference type="Proteomes" id="UP001550378"/>
    </source>
</evidence>
<dbReference type="Proteomes" id="UP001550378">
    <property type="component" value="Unassembled WGS sequence"/>
</dbReference>
<dbReference type="InterPro" id="IPR036412">
    <property type="entry name" value="HAD-like_sf"/>
</dbReference>
<dbReference type="GO" id="GO:0016787">
    <property type="term" value="F:hydrolase activity"/>
    <property type="evidence" value="ECO:0007669"/>
    <property type="project" value="UniProtKB-KW"/>
</dbReference>
<dbReference type="InterPro" id="IPR023214">
    <property type="entry name" value="HAD_sf"/>
</dbReference>
<proteinExistence type="predicted"/>